<dbReference type="GO" id="GO:0009423">
    <property type="term" value="P:chorismate biosynthetic process"/>
    <property type="evidence" value="ECO:0007669"/>
    <property type="project" value="TreeGrafter"/>
</dbReference>
<dbReference type="Pfam" id="PF01488">
    <property type="entry name" value="Shikimate_DH"/>
    <property type="match status" value="1"/>
</dbReference>
<dbReference type="Proteomes" id="UP000078343">
    <property type="component" value="Unassembled WGS sequence"/>
</dbReference>
<dbReference type="GO" id="GO:0003866">
    <property type="term" value="F:3-phosphoshikimate 1-carboxyvinyltransferase activity"/>
    <property type="evidence" value="ECO:0007669"/>
    <property type="project" value="TreeGrafter"/>
</dbReference>
<name>A0A178ZG67_9EURO</name>
<dbReference type="Pfam" id="PF01487">
    <property type="entry name" value="DHquinase_I"/>
    <property type="match status" value="1"/>
</dbReference>
<dbReference type="InterPro" id="IPR036291">
    <property type="entry name" value="NAD(P)-bd_dom_sf"/>
</dbReference>
<dbReference type="RefSeq" id="XP_018691550.1">
    <property type="nucleotide sequence ID" value="XM_018838782.1"/>
</dbReference>
<dbReference type="InterPro" id="IPR001381">
    <property type="entry name" value="DHquinase_I"/>
</dbReference>
<dbReference type="Gene3D" id="3.40.50.300">
    <property type="entry name" value="P-loop containing nucleotide triphosphate hydrolases"/>
    <property type="match status" value="1"/>
</dbReference>
<organism evidence="7 8">
    <name type="scientific">Fonsecaea erecta</name>
    <dbReference type="NCBI Taxonomy" id="1367422"/>
    <lineage>
        <taxon>Eukaryota</taxon>
        <taxon>Fungi</taxon>
        <taxon>Dikarya</taxon>
        <taxon>Ascomycota</taxon>
        <taxon>Pezizomycotina</taxon>
        <taxon>Eurotiomycetes</taxon>
        <taxon>Chaetothyriomycetidae</taxon>
        <taxon>Chaetothyriales</taxon>
        <taxon>Herpotrichiellaceae</taxon>
        <taxon>Fonsecaea</taxon>
    </lineage>
</organism>
<accession>A0A178ZG67</accession>
<evidence type="ECO:0000313" key="7">
    <source>
        <dbReference type="EMBL" id="OAP58183.1"/>
    </source>
</evidence>
<dbReference type="InterPro" id="IPR013708">
    <property type="entry name" value="Shikimate_DH-bd_N"/>
</dbReference>
<gene>
    <name evidence="7" type="ORF">AYL99_07273</name>
</gene>
<dbReference type="PANTHER" id="PTHR21090:SF17">
    <property type="entry name" value="QUINATE REPRESSOR PROTEIN"/>
    <property type="match status" value="1"/>
</dbReference>
<dbReference type="CDD" id="cd00502">
    <property type="entry name" value="DHQase_I"/>
    <property type="match status" value="1"/>
</dbReference>
<dbReference type="Pfam" id="PF08501">
    <property type="entry name" value="Shikimate_dh_N"/>
    <property type="match status" value="1"/>
</dbReference>
<dbReference type="InterPro" id="IPR046346">
    <property type="entry name" value="Aminoacid_DH-like_N_sf"/>
</dbReference>
<feature type="domain" description="Quinate/shikimate 5-dehydrogenase/glutamyl-tRNA reductase" evidence="4">
    <location>
        <begin position="669"/>
        <end position="714"/>
    </location>
</feature>
<evidence type="ECO:0000259" key="5">
    <source>
        <dbReference type="Pfam" id="PF08501"/>
    </source>
</evidence>
<dbReference type="SUPFAM" id="SSF53223">
    <property type="entry name" value="Aminoacid dehydrogenase-like, N-terminal domain"/>
    <property type="match status" value="1"/>
</dbReference>
<dbReference type="InterPro" id="IPR041121">
    <property type="entry name" value="SDH_C"/>
</dbReference>
<dbReference type="GeneID" id="30011441"/>
<dbReference type="InterPro" id="IPR006151">
    <property type="entry name" value="Shikm_DH/Glu-tRNA_Rdtase"/>
</dbReference>
<dbReference type="Pfam" id="PF01202">
    <property type="entry name" value="SKI"/>
    <property type="match status" value="1"/>
</dbReference>
<dbReference type="PANTHER" id="PTHR21090">
    <property type="entry name" value="AROM/DEHYDROQUINATE SYNTHASE"/>
    <property type="match status" value="1"/>
</dbReference>
<proteinExistence type="inferred from homology"/>
<evidence type="ECO:0000256" key="1">
    <source>
        <dbReference type="ARBA" id="ARBA00006477"/>
    </source>
</evidence>
<dbReference type="Gene3D" id="3.20.20.70">
    <property type="entry name" value="Aldolase class I"/>
    <property type="match status" value="1"/>
</dbReference>
<evidence type="ECO:0000259" key="4">
    <source>
        <dbReference type="Pfam" id="PF01488"/>
    </source>
</evidence>
<protein>
    <submittedName>
        <fullName evidence="7">Uncharacterized protein</fullName>
    </submittedName>
</protein>
<comment type="caution">
    <text evidence="7">The sequence shown here is derived from an EMBL/GenBank/DDBJ whole genome shotgun (WGS) entry which is preliminary data.</text>
</comment>
<comment type="similarity">
    <text evidence="2">In the N-terminal section; belongs to the shikimate kinase family.</text>
</comment>
<evidence type="ECO:0000313" key="8">
    <source>
        <dbReference type="Proteomes" id="UP000078343"/>
    </source>
</evidence>
<dbReference type="Gene3D" id="3.40.50.10860">
    <property type="entry name" value="Leucine Dehydrogenase, chain A, domain 1"/>
    <property type="match status" value="1"/>
</dbReference>
<dbReference type="InterPro" id="IPR031322">
    <property type="entry name" value="Shikimate/glucono_kinase"/>
</dbReference>
<dbReference type="SUPFAM" id="SSF52540">
    <property type="entry name" value="P-loop containing nucleoside triphosphate hydrolases"/>
    <property type="match status" value="1"/>
</dbReference>
<dbReference type="FunFam" id="3.40.50.720:FF:000386">
    <property type="entry name" value="Quinate repressor protein"/>
    <property type="match status" value="1"/>
</dbReference>
<dbReference type="GO" id="GO:0003855">
    <property type="term" value="F:3-dehydroquinate dehydratase activity"/>
    <property type="evidence" value="ECO:0007669"/>
    <property type="project" value="InterPro"/>
</dbReference>
<dbReference type="AlphaFoldDB" id="A0A178ZG67"/>
<dbReference type="Pfam" id="PF18317">
    <property type="entry name" value="SDH_C"/>
    <property type="match status" value="1"/>
</dbReference>
<evidence type="ECO:0000256" key="2">
    <source>
        <dbReference type="ARBA" id="ARBA00009349"/>
    </source>
</evidence>
<reference evidence="7 8" key="1">
    <citation type="submission" date="2016-04" db="EMBL/GenBank/DDBJ databases">
        <title>Draft genome of Fonsecaea erecta CBS 125763.</title>
        <authorList>
            <person name="Weiss V.A."/>
            <person name="Vicente V.A."/>
            <person name="Raittz R.T."/>
            <person name="Moreno L.F."/>
            <person name="De Souza E.M."/>
            <person name="Pedrosa F.O."/>
            <person name="Steffens M.B."/>
            <person name="Faoro H."/>
            <person name="Tadra-Sfeir M.Z."/>
            <person name="Najafzadeh M.J."/>
            <person name="Felipe M.S."/>
            <person name="Teixeira M."/>
            <person name="Sun J."/>
            <person name="Xi L."/>
            <person name="Gomes R."/>
            <person name="De Azevedo C.M."/>
            <person name="Salgado C.G."/>
            <person name="Da Silva M.B."/>
            <person name="Nascimento M.F."/>
            <person name="Queiroz-Telles F."/>
            <person name="Attili D.S."/>
            <person name="Gorbushina A."/>
        </authorList>
    </citation>
    <scope>NUCLEOTIDE SEQUENCE [LARGE SCALE GENOMIC DNA]</scope>
    <source>
        <strain evidence="7 8">CBS 125763</strain>
    </source>
</reference>
<dbReference type="GO" id="GO:0004764">
    <property type="term" value="F:shikimate 3-dehydrogenase (NADP+) activity"/>
    <property type="evidence" value="ECO:0007669"/>
    <property type="project" value="InterPro"/>
</dbReference>
<dbReference type="CDD" id="cd01065">
    <property type="entry name" value="NAD_bind_Shikimate_DH"/>
    <property type="match status" value="1"/>
</dbReference>
<dbReference type="OrthoDB" id="4415835at2759"/>
<dbReference type="SUPFAM" id="SSF51735">
    <property type="entry name" value="NAD(P)-binding Rossmann-fold domains"/>
    <property type="match status" value="1"/>
</dbReference>
<dbReference type="InterPro" id="IPR027417">
    <property type="entry name" value="P-loop_NTPase"/>
</dbReference>
<dbReference type="STRING" id="1367422.A0A178ZG67"/>
<dbReference type="InterPro" id="IPR013785">
    <property type="entry name" value="Aldolase_TIM"/>
</dbReference>
<dbReference type="EMBL" id="LVYI01000006">
    <property type="protein sequence ID" value="OAP58183.1"/>
    <property type="molecule type" value="Genomic_DNA"/>
</dbReference>
<sequence>MESHRRPSQLAGDPITTASQHGQSRPSISGTASPRSVTCRASSVQHLLDAVQDESISQTPSRLVKTPLPDGSASGRLFHPEASLVLVGIRASGKRSLGLIAATALGRRFVTEDHYFQTVNGVSRQDYLKIHGSEQFHRQDIETSKRMLEDNKYRCVIDCGLGSLTSGLQDYLKRFSQTNPVVFVLRDMDQIKAILNLDDRAAKLLEHGNLTHRKCSNFEFYNLEDDSMHGSADVEMADRASPNYSFKLRNAQADFSSFVRFITGSSLGDPTLVSPFCLDGPVELRPYTHALLIRASDFADGRVDFGALEAGGDILEIYVDQWCSGMTRVLSKMVATARRALDIPILMSASRNLSNSQATETYVAVLLHGLRLGVQYISVDLDLDPSQIERLRVIKGYTKLVGNYIHYVSNGNGWKDTALRNMYNRALDSKFDMVRILKVPTSREENDAARWFAQQLKDLPGPRLIAIVYNVGFLGRTSQIMNPVLTTVTHPSLPETEANRVHIFWPLLSSKQMISALFDSYVFDSLQFYIVGANVSGSLSPAMHNAAYNLLGLKHRYSTRHITTWTDIEVLAKDDTLGGLSVVQPYKVRLVTQMQALSGHAKAIGAVNTLIPLRQHAAGLTPSLGIQAQLRNRAGKIIGWFGENTDFIGIMNCVSRSLSPRNAIQPKTTSLVIGAGGMARAAVYAMLQIGCKHIFVYNRTVSNTRALARHFNGWAQSQKNVTIAEPVKVIEHTTDPWPADFAPPTIVVSCVTRELLDGNPGADLEMPEQWMQSPSGGVVVEMAYMTKETPLIRQIKLFRELTQRPWVVVDGIEALIEQAVGQFESMTGRKAPKRCMVEAAHASIRKNASYVVDGEEFFT</sequence>
<feature type="domain" description="SDH C-terminal" evidence="6">
    <location>
        <begin position="811"/>
        <end position="840"/>
    </location>
</feature>
<feature type="region of interest" description="Disordered" evidence="3">
    <location>
        <begin position="1"/>
        <end position="36"/>
    </location>
</feature>
<feature type="domain" description="Shikimate dehydrogenase substrate binding N-terminal" evidence="5">
    <location>
        <begin position="530"/>
        <end position="610"/>
    </location>
</feature>
<dbReference type="Gene3D" id="3.40.50.720">
    <property type="entry name" value="NAD(P)-binding Rossmann-like Domain"/>
    <property type="match status" value="1"/>
</dbReference>
<evidence type="ECO:0000256" key="3">
    <source>
        <dbReference type="SAM" id="MobiDB-lite"/>
    </source>
</evidence>
<comment type="similarity">
    <text evidence="1">In the 2nd section; belongs to the type-I 3-dehydroquinase family.</text>
</comment>
<keyword evidence="8" id="KW-1185">Reference proteome</keyword>
<evidence type="ECO:0000259" key="6">
    <source>
        <dbReference type="Pfam" id="PF18317"/>
    </source>
</evidence>
<feature type="compositionally biased region" description="Polar residues" evidence="3">
    <location>
        <begin position="16"/>
        <end position="36"/>
    </location>
</feature>
<dbReference type="SUPFAM" id="SSF51569">
    <property type="entry name" value="Aldolase"/>
    <property type="match status" value="1"/>
</dbReference>